<keyword evidence="2" id="KW-1185">Reference proteome</keyword>
<dbReference type="SUPFAM" id="SSF88697">
    <property type="entry name" value="PUA domain-like"/>
    <property type="match status" value="1"/>
</dbReference>
<dbReference type="InterPro" id="IPR015947">
    <property type="entry name" value="PUA-like_sf"/>
</dbReference>
<dbReference type="AlphaFoldDB" id="A0A7H0F5P6"/>
<dbReference type="Gene3D" id="2.30.130.30">
    <property type="entry name" value="Hypothetical protein"/>
    <property type="match status" value="1"/>
</dbReference>
<dbReference type="Proteomes" id="UP000516013">
    <property type="component" value="Plasmid p-r.curvispora1"/>
</dbReference>
<keyword evidence="1" id="KW-0614">Plasmid</keyword>
<protein>
    <submittedName>
        <fullName evidence="1">Uncharacterized protein</fullName>
    </submittedName>
</protein>
<proteinExistence type="predicted"/>
<name>A0A7H0F5P6_9CYAN</name>
<geneLocation type="plasmid" evidence="1 2">
    <name>p-r.curvispora1</name>
</geneLocation>
<dbReference type="RefSeq" id="WP_187707539.1">
    <property type="nucleotide sequence ID" value="NZ_CP060823.1"/>
</dbReference>
<dbReference type="KEGG" id="ccur:IAR63_17950"/>
<sequence>MVSSFQHNFSEGSFSQPTLFDLDSYISDYDSKYIVGDIERILYDPAWDDDDYPVLSSSKEHQSSDFLPIHDALLNNISIKVVTVQAPFALCLGSSKQYVVKSRSTNYRGKVAVHCAVKLPSKNILNQFSFSSSDFPLGKIIGFAELTDCSLIDNFFLSQQSQLELQGHQWVLGKFAWKLENFTPISQMISVSSKGSIWDLDSDLGSQISSSTFSFKPGDFVLNGRLGQVIDSSPSGSTRVQYSDCVKSYDDLSSLLFLPTDLVLYFSGLSSSCQKSSFSSYTPTGSLVQYVENKKLKSGLVATYPKVFSDRDVNNVSHWRWGYYYEVKVDTKWKNRTLSVPSYLVDDVKMMINMDLSVSSIVDFILKNRRSR</sequence>
<accession>A0A7H0F5P6</accession>
<organism evidence="1 2">
    <name type="scientific">Cylindrospermopsis curvispora GIHE-G1</name>
    <dbReference type="NCBI Taxonomy" id="2666332"/>
    <lineage>
        <taxon>Bacteria</taxon>
        <taxon>Bacillati</taxon>
        <taxon>Cyanobacteriota</taxon>
        <taxon>Cyanophyceae</taxon>
        <taxon>Nostocales</taxon>
        <taxon>Aphanizomenonaceae</taxon>
        <taxon>Cylindrospermopsis</taxon>
    </lineage>
</organism>
<reference evidence="1 2" key="1">
    <citation type="submission" date="2020-08" db="EMBL/GenBank/DDBJ databases">
        <title>Complete genome sequence of Raphidiopsis curvispora isolated from drinking water reservoir in South Korea.</title>
        <authorList>
            <person name="Jeong J."/>
        </authorList>
    </citation>
    <scope>NUCLEOTIDE SEQUENCE [LARGE SCALE GENOMIC DNA]</scope>
    <source>
        <strain evidence="1 2">GIHE-G1</strain>
        <plasmid evidence="1 2">p-r.curvispora1</plasmid>
    </source>
</reference>
<evidence type="ECO:0000313" key="2">
    <source>
        <dbReference type="Proteomes" id="UP000516013"/>
    </source>
</evidence>
<dbReference type="EMBL" id="CP060823">
    <property type="protein sequence ID" value="QNP31362.1"/>
    <property type="molecule type" value="Genomic_DNA"/>
</dbReference>
<evidence type="ECO:0000313" key="1">
    <source>
        <dbReference type="EMBL" id="QNP31362.1"/>
    </source>
</evidence>
<gene>
    <name evidence="1" type="ORF">IAR63_17950</name>
</gene>